<comment type="caution">
    <text evidence="3">The sequence shown here is derived from an EMBL/GenBank/DDBJ whole genome shotgun (WGS) entry which is preliminary data.</text>
</comment>
<evidence type="ECO:0000256" key="1">
    <source>
        <dbReference type="SAM" id="MobiDB-lite"/>
    </source>
</evidence>
<keyword evidence="2" id="KW-0732">Signal</keyword>
<dbReference type="Gene3D" id="3.30.70.2970">
    <property type="entry name" value="Protein of unknown function (DUF541), domain 2"/>
    <property type="match status" value="1"/>
</dbReference>
<evidence type="ECO:0008006" key="5">
    <source>
        <dbReference type="Google" id="ProtNLM"/>
    </source>
</evidence>
<dbReference type="GO" id="GO:0006974">
    <property type="term" value="P:DNA damage response"/>
    <property type="evidence" value="ECO:0007669"/>
    <property type="project" value="TreeGrafter"/>
</dbReference>
<feature type="region of interest" description="Disordered" evidence="1">
    <location>
        <begin position="209"/>
        <end position="233"/>
    </location>
</feature>
<dbReference type="AlphaFoldDB" id="A0A2W6K1H2"/>
<organism evidence="3 4">
    <name type="scientific">Stenotrophomonas maltophilia</name>
    <name type="common">Pseudomonas maltophilia</name>
    <name type="synonym">Xanthomonas maltophilia</name>
    <dbReference type="NCBI Taxonomy" id="40324"/>
    <lineage>
        <taxon>Bacteria</taxon>
        <taxon>Pseudomonadati</taxon>
        <taxon>Pseudomonadota</taxon>
        <taxon>Gammaproteobacteria</taxon>
        <taxon>Lysobacterales</taxon>
        <taxon>Lysobacteraceae</taxon>
        <taxon>Stenotrophomonas</taxon>
        <taxon>Stenotrophomonas maltophilia group</taxon>
    </lineage>
</organism>
<reference evidence="3 4" key="1">
    <citation type="submission" date="2016-05" db="EMBL/GenBank/DDBJ databases">
        <authorList>
            <person name="Lavstsen T."/>
            <person name="Jespersen J.S."/>
        </authorList>
    </citation>
    <scope>NUCLEOTIDE SEQUENCE [LARGE SCALE GENOMIC DNA]</scope>
    <source>
        <strain evidence="3 4">SM-5815</strain>
    </source>
</reference>
<dbReference type="EMBL" id="LXXM01000205">
    <property type="protein sequence ID" value="PZS88962.1"/>
    <property type="molecule type" value="Genomic_DNA"/>
</dbReference>
<feature type="signal peptide" evidence="2">
    <location>
        <begin position="1"/>
        <end position="22"/>
    </location>
</feature>
<dbReference type="InterPro" id="IPR052022">
    <property type="entry name" value="26kDa_periplasmic_antigen"/>
</dbReference>
<dbReference type="RefSeq" id="WP_111113253.1">
    <property type="nucleotide sequence ID" value="NZ_LXXM01000205.1"/>
</dbReference>
<sequence>MKLLSALLWSSLLATMAPSAWAQANTIPSQPHLLVKGEGARTVMPDRFAVELLVKSTDLQPDTARSRVQGNVDAVLSAFKRNHALPESVVADNLTIQPDYRYSVQGKQEYLGTRVSRRLKGSFGTTADLQAFLRAVDASEDLQISSMRPGYSREAALRGELKAEAATQTRASAKHLATAYGARITGLYSISDVAPNFAYGVQAGSWPRSGDMVTPPSPPAPAQTSIETTGARARESIEAGPITYTENVYAIFLISDGT</sequence>
<evidence type="ECO:0000313" key="3">
    <source>
        <dbReference type="EMBL" id="PZS88962.1"/>
    </source>
</evidence>
<accession>A0A2W6K1H2</accession>
<proteinExistence type="predicted"/>
<dbReference type="Proteomes" id="UP000249614">
    <property type="component" value="Unassembled WGS sequence"/>
</dbReference>
<gene>
    <name evidence="3" type="ORF">A7X83_13675</name>
</gene>
<feature type="chain" id="PRO_5016122122" description="DUF541 domain-containing protein" evidence="2">
    <location>
        <begin position="23"/>
        <end position="258"/>
    </location>
</feature>
<evidence type="ECO:0000313" key="4">
    <source>
        <dbReference type="Proteomes" id="UP000249614"/>
    </source>
</evidence>
<dbReference type="InterPro" id="IPR007497">
    <property type="entry name" value="SIMPL/DUF541"/>
</dbReference>
<dbReference type="Pfam" id="PF04402">
    <property type="entry name" value="SIMPL"/>
    <property type="match status" value="1"/>
</dbReference>
<name>A0A2W6K1H2_STEMA</name>
<dbReference type="Gene3D" id="3.30.110.170">
    <property type="entry name" value="Protein of unknown function (DUF541), domain 1"/>
    <property type="match status" value="1"/>
</dbReference>
<evidence type="ECO:0000256" key="2">
    <source>
        <dbReference type="SAM" id="SignalP"/>
    </source>
</evidence>
<dbReference type="PANTHER" id="PTHR34387">
    <property type="entry name" value="SLR1258 PROTEIN"/>
    <property type="match status" value="1"/>
</dbReference>
<protein>
    <recommendedName>
        <fullName evidence="5">DUF541 domain-containing protein</fullName>
    </recommendedName>
</protein>
<dbReference type="PANTHER" id="PTHR34387:SF2">
    <property type="entry name" value="SLR1258 PROTEIN"/>
    <property type="match status" value="1"/>
</dbReference>